<accession>A0ACC1I549</accession>
<protein>
    <submittedName>
        <fullName evidence="1">Uncharacterized protein</fullName>
    </submittedName>
</protein>
<organism evidence="1 2">
    <name type="scientific">Kickxella alabastrina</name>
    <dbReference type="NCBI Taxonomy" id="61397"/>
    <lineage>
        <taxon>Eukaryota</taxon>
        <taxon>Fungi</taxon>
        <taxon>Fungi incertae sedis</taxon>
        <taxon>Zoopagomycota</taxon>
        <taxon>Kickxellomycotina</taxon>
        <taxon>Kickxellomycetes</taxon>
        <taxon>Kickxellales</taxon>
        <taxon>Kickxellaceae</taxon>
        <taxon>Kickxella</taxon>
    </lineage>
</organism>
<gene>
    <name evidence="1" type="ORF">LPJ66_010069</name>
</gene>
<evidence type="ECO:0000313" key="2">
    <source>
        <dbReference type="Proteomes" id="UP001150581"/>
    </source>
</evidence>
<reference evidence="1" key="1">
    <citation type="submission" date="2022-07" db="EMBL/GenBank/DDBJ databases">
        <title>Phylogenomic reconstructions and comparative analyses of Kickxellomycotina fungi.</title>
        <authorList>
            <person name="Reynolds N.K."/>
            <person name="Stajich J.E."/>
            <person name="Barry K."/>
            <person name="Grigoriev I.V."/>
            <person name="Crous P."/>
            <person name="Smith M.E."/>
        </authorList>
    </citation>
    <scope>NUCLEOTIDE SEQUENCE</scope>
    <source>
        <strain evidence="1">Benny 63K</strain>
    </source>
</reference>
<evidence type="ECO:0000313" key="1">
    <source>
        <dbReference type="EMBL" id="KAJ1885537.1"/>
    </source>
</evidence>
<dbReference type="EMBL" id="JANBPG010002502">
    <property type="protein sequence ID" value="KAJ1885537.1"/>
    <property type="molecule type" value="Genomic_DNA"/>
</dbReference>
<dbReference type="Proteomes" id="UP001150581">
    <property type="component" value="Unassembled WGS sequence"/>
</dbReference>
<keyword evidence="2" id="KW-1185">Reference proteome</keyword>
<proteinExistence type="predicted"/>
<feature type="non-terminal residue" evidence="1">
    <location>
        <position position="144"/>
    </location>
</feature>
<comment type="caution">
    <text evidence="1">The sequence shown here is derived from an EMBL/GenBank/DDBJ whole genome shotgun (WGS) entry which is preliminary data.</text>
</comment>
<name>A0ACC1I549_9FUNG</name>
<sequence length="144" mass="15351">MNSQPDAALDSELLYKLKAVLERSIADLNSAGGADIQLEHFVDALDPQSHTIHRLMSAVVKETLAPRRPSESMSPSASLRGTSLYGSFRGGNSPAVDGSGSWMGAVRRDRIPSANVDLDHVRNLMEAIEIVSPHIVGSDVADCG</sequence>